<comment type="caution">
    <text evidence="1">The sequence shown here is derived from an EMBL/GenBank/DDBJ whole genome shotgun (WGS) entry which is preliminary data.</text>
</comment>
<dbReference type="AlphaFoldDB" id="A0A2P6NHD1"/>
<dbReference type="Proteomes" id="UP000241769">
    <property type="component" value="Unassembled WGS sequence"/>
</dbReference>
<protein>
    <submittedName>
        <fullName evidence="1">Uncharacterized protein</fullName>
    </submittedName>
</protein>
<accession>A0A2P6NHD1</accession>
<evidence type="ECO:0000313" key="1">
    <source>
        <dbReference type="EMBL" id="PRP83359.1"/>
    </source>
</evidence>
<proteinExistence type="predicted"/>
<reference evidence="1 2" key="1">
    <citation type="journal article" date="2018" name="Genome Biol. Evol.">
        <title>Multiple Roots of Fruiting Body Formation in Amoebozoa.</title>
        <authorList>
            <person name="Hillmann F."/>
            <person name="Forbes G."/>
            <person name="Novohradska S."/>
            <person name="Ferling I."/>
            <person name="Riege K."/>
            <person name="Groth M."/>
            <person name="Westermann M."/>
            <person name="Marz M."/>
            <person name="Spaller T."/>
            <person name="Winckler T."/>
            <person name="Schaap P."/>
            <person name="Glockner G."/>
        </authorList>
    </citation>
    <scope>NUCLEOTIDE SEQUENCE [LARGE SCALE GENOMIC DNA]</scope>
    <source>
        <strain evidence="1 2">Jena</strain>
    </source>
</reference>
<gene>
    <name evidence="1" type="ORF">PROFUN_09340</name>
</gene>
<sequence>LSTSNELLGGHSLALKTASLQGNIDKMKLLLRHPRTDATQDPQCLFTRHVPSFELLLEDEKMVSVMLELFREGVTTWVSGRAPRKHYVVELPMLLREVAHLRKLKDIICEVDHRRTLISILNRIDARIKELEKK</sequence>
<dbReference type="EMBL" id="MDYQ01000084">
    <property type="protein sequence ID" value="PRP83359.1"/>
    <property type="molecule type" value="Genomic_DNA"/>
</dbReference>
<dbReference type="InParanoid" id="A0A2P6NHD1"/>
<feature type="non-terminal residue" evidence="1">
    <location>
        <position position="1"/>
    </location>
</feature>
<organism evidence="1 2">
    <name type="scientific">Planoprotostelium fungivorum</name>
    <dbReference type="NCBI Taxonomy" id="1890364"/>
    <lineage>
        <taxon>Eukaryota</taxon>
        <taxon>Amoebozoa</taxon>
        <taxon>Evosea</taxon>
        <taxon>Variosea</taxon>
        <taxon>Cavosteliida</taxon>
        <taxon>Cavosteliaceae</taxon>
        <taxon>Planoprotostelium</taxon>
    </lineage>
</organism>
<name>A0A2P6NHD1_9EUKA</name>
<keyword evidence="2" id="KW-1185">Reference proteome</keyword>
<evidence type="ECO:0000313" key="2">
    <source>
        <dbReference type="Proteomes" id="UP000241769"/>
    </source>
</evidence>